<sequence length="210" mass="23289">MAITRAQVATTKRQRANDLNGTAIATSEAGKVLLRVGKETDDDTFLSSSDDLDSVDAHTVHPPAKRRRVEDWETSKSESCDGIIVPLIMDSIKDEEDDISTATEVIQHIAVSLSSRVVVEIEARVGVPRPAKLQAVQNWVMQQRIENSRRCGVQEYASGRLGAEARRDLARLEKELNAREREVKLLQAELDAIRKGRPLCRCGCPAESCR</sequence>
<accession>A0A0C3PYA9</accession>
<evidence type="ECO:0000313" key="2">
    <source>
        <dbReference type="EMBL" id="KIO14586.1"/>
    </source>
</evidence>
<keyword evidence="3" id="KW-1185">Reference proteome</keyword>
<dbReference type="AlphaFoldDB" id="A0A0C3PYA9"/>
<reference evidence="3" key="2">
    <citation type="submission" date="2015-01" db="EMBL/GenBank/DDBJ databases">
        <title>Evolutionary Origins and Diversification of the Mycorrhizal Mutualists.</title>
        <authorList>
            <consortium name="DOE Joint Genome Institute"/>
            <consortium name="Mycorrhizal Genomics Consortium"/>
            <person name="Kohler A."/>
            <person name="Kuo A."/>
            <person name="Nagy L.G."/>
            <person name="Floudas D."/>
            <person name="Copeland A."/>
            <person name="Barry K.W."/>
            <person name="Cichocki N."/>
            <person name="Veneault-Fourrey C."/>
            <person name="LaButti K."/>
            <person name="Lindquist E.A."/>
            <person name="Lipzen A."/>
            <person name="Lundell T."/>
            <person name="Morin E."/>
            <person name="Murat C."/>
            <person name="Riley R."/>
            <person name="Ohm R."/>
            <person name="Sun H."/>
            <person name="Tunlid A."/>
            <person name="Henrissat B."/>
            <person name="Grigoriev I.V."/>
            <person name="Hibbett D.S."/>
            <person name="Martin F."/>
        </authorList>
    </citation>
    <scope>NUCLEOTIDE SEQUENCE [LARGE SCALE GENOMIC DNA]</scope>
    <source>
        <strain evidence="3">Marx 270</strain>
    </source>
</reference>
<dbReference type="InParanoid" id="A0A0C3PYA9"/>
<keyword evidence="1" id="KW-0175">Coiled coil</keyword>
<dbReference type="Proteomes" id="UP000054217">
    <property type="component" value="Unassembled WGS sequence"/>
</dbReference>
<name>A0A0C3PYA9_PISTI</name>
<organism evidence="2 3">
    <name type="scientific">Pisolithus tinctorius Marx 270</name>
    <dbReference type="NCBI Taxonomy" id="870435"/>
    <lineage>
        <taxon>Eukaryota</taxon>
        <taxon>Fungi</taxon>
        <taxon>Dikarya</taxon>
        <taxon>Basidiomycota</taxon>
        <taxon>Agaricomycotina</taxon>
        <taxon>Agaricomycetes</taxon>
        <taxon>Agaricomycetidae</taxon>
        <taxon>Boletales</taxon>
        <taxon>Sclerodermatineae</taxon>
        <taxon>Pisolithaceae</taxon>
        <taxon>Pisolithus</taxon>
    </lineage>
</organism>
<dbReference type="EMBL" id="KN831944">
    <property type="protein sequence ID" value="KIO14586.1"/>
    <property type="molecule type" value="Genomic_DNA"/>
</dbReference>
<gene>
    <name evidence="2" type="ORF">M404DRAFT_17467</name>
</gene>
<dbReference type="HOGENOM" id="CLU_1310569_0_0_1"/>
<feature type="coiled-coil region" evidence="1">
    <location>
        <begin position="162"/>
        <end position="196"/>
    </location>
</feature>
<reference evidence="2 3" key="1">
    <citation type="submission" date="2014-04" db="EMBL/GenBank/DDBJ databases">
        <authorList>
            <consortium name="DOE Joint Genome Institute"/>
            <person name="Kuo A."/>
            <person name="Kohler A."/>
            <person name="Costa M.D."/>
            <person name="Nagy L.G."/>
            <person name="Floudas D."/>
            <person name="Copeland A."/>
            <person name="Barry K.W."/>
            <person name="Cichocki N."/>
            <person name="Veneault-Fourrey C."/>
            <person name="LaButti K."/>
            <person name="Lindquist E.A."/>
            <person name="Lipzen A."/>
            <person name="Lundell T."/>
            <person name="Morin E."/>
            <person name="Murat C."/>
            <person name="Sun H."/>
            <person name="Tunlid A."/>
            <person name="Henrissat B."/>
            <person name="Grigoriev I.V."/>
            <person name="Hibbett D.S."/>
            <person name="Martin F."/>
            <person name="Nordberg H.P."/>
            <person name="Cantor M.N."/>
            <person name="Hua S.X."/>
        </authorList>
    </citation>
    <scope>NUCLEOTIDE SEQUENCE [LARGE SCALE GENOMIC DNA]</scope>
    <source>
        <strain evidence="2 3">Marx 270</strain>
    </source>
</reference>
<evidence type="ECO:0000256" key="1">
    <source>
        <dbReference type="SAM" id="Coils"/>
    </source>
</evidence>
<protein>
    <submittedName>
        <fullName evidence="2">Uncharacterized protein</fullName>
    </submittedName>
</protein>
<evidence type="ECO:0000313" key="3">
    <source>
        <dbReference type="Proteomes" id="UP000054217"/>
    </source>
</evidence>
<proteinExistence type="predicted"/>